<dbReference type="Pfam" id="PF03572">
    <property type="entry name" value="Peptidase_S41"/>
    <property type="match status" value="1"/>
</dbReference>
<dbReference type="Gene3D" id="3.90.226.10">
    <property type="entry name" value="2-enoyl-CoA Hydratase, Chain A, domain 1"/>
    <property type="match status" value="1"/>
</dbReference>
<keyword evidence="1" id="KW-0732">Signal</keyword>
<dbReference type="SUPFAM" id="SSF52096">
    <property type="entry name" value="ClpP/crotonase"/>
    <property type="match status" value="1"/>
</dbReference>
<accession>A0ABT8R2N8</accession>
<feature type="domain" description="Tail specific protease" evidence="2">
    <location>
        <begin position="236"/>
        <end position="401"/>
    </location>
</feature>
<feature type="signal peptide" evidence="1">
    <location>
        <begin position="1"/>
        <end position="20"/>
    </location>
</feature>
<protein>
    <submittedName>
        <fullName evidence="3">S41 family peptidase</fullName>
    </submittedName>
</protein>
<evidence type="ECO:0000259" key="2">
    <source>
        <dbReference type="Pfam" id="PF03572"/>
    </source>
</evidence>
<feature type="chain" id="PRO_5045802591" evidence="1">
    <location>
        <begin position="21"/>
        <end position="485"/>
    </location>
</feature>
<dbReference type="PANTHER" id="PTHR32060:SF30">
    <property type="entry name" value="CARBOXY-TERMINAL PROCESSING PROTEASE CTPA"/>
    <property type="match status" value="1"/>
</dbReference>
<dbReference type="EMBL" id="JAUKPO010000004">
    <property type="protein sequence ID" value="MDO1446358.1"/>
    <property type="molecule type" value="Genomic_DNA"/>
</dbReference>
<evidence type="ECO:0000256" key="1">
    <source>
        <dbReference type="SAM" id="SignalP"/>
    </source>
</evidence>
<organism evidence="3 4">
    <name type="scientific">Rhodocytophaga aerolata</name>
    <dbReference type="NCBI Taxonomy" id="455078"/>
    <lineage>
        <taxon>Bacteria</taxon>
        <taxon>Pseudomonadati</taxon>
        <taxon>Bacteroidota</taxon>
        <taxon>Cytophagia</taxon>
        <taxon>Cytophagales</taxon>
        <taxon>Rhodocytophagaceae</taxon>
        <taxon>Rhodocytophaga</taxon>
    </lineage>
</organism>
<sequence>MKTRNLLLLILLSLNLQLFAQTLSPDQLQADFALFRKVLQEVHPQMYRYTSKQQFDSLFAATQACLNRPMTQHEFYKTMLPLLVSLRDGHIKWIVSGKDEHYPFFTDSLFPLKLYFVGEKAWVAANYGDSQIPEGAELVSINGQSINSIKQTLFPNMTFSDGYTVQGKYEDLNHFFSGYYATHYGAYATFDIVYTLNGEEKKATIPAVTEQQIKDYVQAHKPASQLPLRLAIDETKTAVLTIERFWDDKKEQKYKPFIKDAFRQLKKENIQHLILDVRNNEGGNEPFGVWLYSYLAKQPFRYYDHIKVARKEKYSFHAWVPKIYTKVIRKYMLKKTDDGYVFTFPKGLKTSKPKRNAFGGDVYVLINGNSFSVTTEFSARVHADGRATFVGQETGGGYRTNSSGMFTILQLPHSKIDLGIPMFGFHMANVPDYIRHGQGIEPNHTIVPTIEDILTKKDPILTFTRQLIQSKSTFAAPSSGPVPSK</sequence>
<evidence type="ECO:0000313" key="3">
    <source>
        <dbReference type="EMBL" id="MDO1446358.1"/>
    </source>
</evidence>
<gene>
    <name evidence="3" type="ORF">Q0590_08860</name>
</gene>
<dbReference type="RefSeq" id="WP_302037164.1">
    <property type="nucleotide sequence ID" value="NZ_JAUKPO010000004.1"/>
</dbReference>
<comment type="caution">
    <text evidence="3">The sequence shown here is derived from an EMBL/GenBank/DDBJ whole genome shotgun (WGS) entry which is preliminary data.</text>
</comment>
<dbReference type="InterPro" id="IPR005151">
    <property type="entry name" value="Tail-specific_protease"/>
</dbReference>
<name>A0ABT8R2N8_9BACT</name>
<dbReference type="PANTHER" id="PTHR32060">
    <property type="entry name" value="TAIL-SPECIFIC PROTEASE"/>
    <property type="match status" value="1"/>
</dbReference>
<proteinExistence type="predicted"/>
<keyword evidence="4" id="KW-1185">Reference proteome</keyword>
<reference evidence="3" key="1">
    <citation type="submission" date="2023-07" db="EMBL/GenBank/DDBJ databases">
        <title>The genome sequence of Rhodocytophaga aerolata KACC 12507.</title>
        <authorList>
            <person name="Zhang X."/>
        </authorList>
    </citation>
    <scope>NUCLEOTIDE SEQUENCE</scope>
    <source>
        <strain evidence="3">KACC 12507</strain>
    </source>
</reference>
<dbReference type="InterPro" id="IPR029045">
    <property type="entry name" value="ClpP/crotonase-like_dom_sf"/>
</dbReference>
<dbReference type="Proteomes" id="UP001168528">
    <property type="component" value="Unassembled WGS sequence"/>
</dbReference>
<evidence type="ECO:0000313" key="4">
    <source>
        <dbReference type="Proteomes" id="UP001168528"/>
    </source>
</evidence>